<gene>
    <name evidence="1" type="ORF">LTSEWAN_1101</name>
</gene>
<comment type="caution">
    <text evidence="1">The sequence shown here is derived from an EMBL/GenBank/DDBJ whole genome shotgun (WGS) entry which is preliminary data.</text>
</comment>
<dbReference type="EMBL" id="AFCX01000340">
    <property type="protein sequence ID" value="EHD05527.1"/>
    <property type="molecule type" value="Genomic_DNA"/>
</dbReference>
<reference evidence="1 2" key="1">
    <citation type="journal article" date="2011" name="BMC Genomics">
        <title>Genome sequencing reveals diversification of virulence factor content and possible host adaptation in distinct subpopulations of Salmonella enterica.</title>
        <authorList>
            <person name="den Bakker H.C."/>
            <person name="Moreno Switt A.I."/>
            <person name="Govoni G."/>
            <person name="Cummings C.A."/>
            <person name="Ranieri M.L."/>
            <person name="Degoricija L."/>
            <person name="Hoelzer K."/>
            <person name="Rodriguez-Rivera L.D."/>
            <person name="Brown S."/>
            <person name="Bolchacova E."/>
            <person name="Furtado M.R."/>
            <person name="Wiedmann M."/>
        </authorList>
    </citation>
    <scope>NUCLEOTIDE SEQUENCE [LARGE SCALE GENOMIC DNA]</scope>
    <source>
        <strain evidence="1 2">A4-580</strain>
    </source>
</reference>
<sequence length="46" mass="4461">MVLNAKSINGISAAFAAKTTSPDVGERMMAAGEAQIAAAAAPITAA</sequence>
<protein>
    <submittedName>
        <fullName evidence="1">Uncharacterized protein</fullName>
    </submittedName>
</protein>
<dbReference type="Proteomes" id="UP000003536">
    <property type="component" value="Unassembled WGS sequence"/>
</dbReference>
<accession>G5S8A5</accession>
<evidence type="ECO:0000313" key="1">
    <source>
        <dbReference type="EMBL" id="EHD05527.1"/>
    </source>
</evidence>
<dbReference type="AlphaFoldDB" id="G5S8A5"/>
<proteinExistence type="predicted"/>
<evidence type="ECO:0000313" key="2">
    <source>
        <dbReference type="Proteomes" id="UP000003536"/>
    </source>
</evidence>
<name>G5S8A5_SALET</name>
<organism evidence="1 2">
    <name type="scientific">Salmonella enterica subsp. enterica serovar Wandsworth str. A4-580</name>
    <dbReference type="NCBI Taxonomy" id="913086"/>
    <lineage>
        <taxon>Bacteria</taxon>
        <taxon>Pseudomonadati</taxon>
        <taxon>Pseudomonadota</taxon>
        <taxon>Gammaproteobacteria</taxon>
        <taxon>Enterobacterales</taxon>
        <taxon>Enterobacteriaceae</taxon>
        <taxon>Salmonella</taxon>
    </lineage>
</organism>
<feature type="non-terminal residue" evidence="1">
    <location>
        <position position="46"/>
    </location>
</feature>